<evidence type="ECO:0000313" key="1">
    <source>
        <dbReference type="EMBL" id="KAL2054457.1"/>
    </source>
</evidence>
<protein>
    <submittedName>
        <fullName evidence="1">Uncharacterized protein</fullName>
    </submittedName>
</protein>
<dbReference type="Proteomes" id="UP001590951">
    <property type="component" value="Unassembled WGS sequence"/>
</dbReference>
<keyword evidence="2" id="KW-1185">Reference proteome</keyword>
<dbReference type="EMBL" id="JBHFEH010000015">
    <property type="protein sequence ID" value="KAL2054457.1"/>
    <property type="molecule type" value="Genomic_DNA"/>
</dbReference>
<reference evidence="1 2" key="1">
    <citation type="submission" date="2024-09" db="EMBL/GenBank/DDBJ databases">
        <title>Rethinking Asexuality: The Enigmatic Case of Functional Sexual Genes in Lepraria (Stereocaulaceae).</title>
        <authorList>
            <person name="Doellman M."/>
            <person name="Sun Y."/>
            <person name="Barcenas-Pena A."/>
            <person name="Lumbsch H.T."/>
            <person name="Grewe F."/>
        </authorList>
    </citation>
    <scope>NUCLEOTIDE SEQUENCE [LARGE SCALE GENOMIC DNA]</scope>
    <source>
        <strain evidence="1 2">Grewe 0041</strain>
    </source>
</reference>
<proteinExistence type="predicted"/>
<gene>
    <name evidence="1" type="ORF">ABVK25_005205</name>
</gene>
<organism evidence="1 2">
    <name type="scientific">Lepraria finkii</name>
    <dbReference type="NCBI Taxonomy" id="1340010"/>
    <lineage>
        <taxon>Eukaryota</taxon>
        <taxon>Fungi</taxon>
        <taxon>Dikarya</taxon>
        <taxon>Ascomycota</taxon>
        <taxon>Pezizomycotina</taxon>
        <taxon>Lecanoromycetes</taxon>
        <taxon>OSLEUM clade</taxon>
        <taxon>Lecanoromycetidae</taxon>
        <taxon>Lecanorales</taxon>
        <taxon>Lecanorineae</taxon>
        <taxon>Stereocaulaceae</taxon>
        <taxon>Lepraria</taxon>
    </lineage>
</organism>
<name>A0ABR4B9D8_9LECA</name>
<evidence type="ECO:0000313" key="2">
    <source>
        <dbReference type="Proteomes" id="UP001590951"/>
    </source>
</evidence>
<comment type="caution">
    <text evidence="1">The sequence shown here is derived from an EMBL/GenBank/DDBJ whole genome shotgun (WGS) entry which is preliminary data.</text>
</comment>
<sequence>MDGRSARNAIIQNRSYRLLESEDYYFEDAVLNLWSLLVRFMDKEEALKASPGVALHATTQSTLHGWEIMALVEGKSILRRKEQKILKTSGGWVNFVNDIDAVTLFVSGFDVLIKPVNNLHQHCSQWKTLPKGKDRLAVGCPILETLYAEAGSRRS</sequence>
<accession>A0ABR4B9D8</accession>